<dbReference type="Gene3D" id="3.40.50.2300">
    <property type="match status" value="2"/>
</dbReference>
<dbReference type="SUPFAM" id="SSF53822">
    <property type="entry name" value="Periplasmic binding protein-like I"/>
    <property type="match status" value="1"/>
</dbReference>
<evidence type="ECO:0000313" key="5">
    <source>
        <dbReference type="EMBL" id="QPF95250.1"/>
    </source>
</evidence>
<name>A0A7S9H2N5_9BRAD</name>
<dbReference type="InterPro" id="IPR025997">
    <property type="entry name" value="SBP_2_dom"/>
</dbReference>
<sequence length="339" mass="35984">MKIGQNGRVVSAFAVVFLAAASAFTLVWPAAPARAEVRDKWCKGVHLRFFVGGAEGDSFGTVVYKGAKQAERDLGPTVDYIFSGWDVERMIQQLREAVAVKPDGIAMMGHPGDAAIMPLAEEAASAGIKMMYQNVPVPKVIARFGGGYVGAQVAQLGRALGAEVVKRAGLKAGDVAFMQGPFENENRGARERATIAAMEEAGVKVIKINSYPGWAADPNLALPVITAALARYPEVKAVGYGGGQMLGNVPAFMQAAGKKPGEVFNFGVDTSPQVVEGFKGGWVQLAADQQPFLQGYLPILSLCQQIVYRFTPISVDTGAGFVTPDNYKEIAKLATEGVR</sequence>
<dbReference type="InterPro" id="IPR050555">
    <property type="entry name" value="Bact_Solute-Bind_Prot2"/>
</dbReference>
<dbReference type="GO" id="GO:0030246">
    <property type="term" value="F:carbohydrate binding"/>
    <property type="evidence" value="ECO:0007669"/>
    <property type="project" value="TreeGrafter"/>
</dbReference>
<accession>A0A7S9H2N5</accession>
<dbReference type="EMBL" id="CP061379">
    <property type="protein sequence ID" value="QPF95250.1"/>
    <property type="molecule type" value="Genomic_DNA"/>
</dbReference>
<feature type="chain" id="PRO_5032311882" evidence="3">
    <location>
        <begin position="36"/>
        <end position="339"/>
    </location>
</feature>
<dbReference type="PANTHER" id="PTHR30036:SF7">
    <property type="entry name" value="ABC TRANSPORTER PERIPLASMIC-BINDING PROTEIN YPHF"/>
    <property type="match status" value="1"/>
</dbReference>
<keyword evidence="3" id="KW-0732">Signal</keyword>
<dbReference type="RefSeq" id="WP_195804705.1">
    <property type="nucleotide sequence ID" value="NZ_CP061379.1"/>
</dbReference>
<gene>
    <name evidence="5" type="ORF">IC761_19070</name>
</gene>
<dbReference type="GO" id="GO:0030288">
    <property type="term" value="C:outer membrane-bounded periplasmic space"/>
    <property type="evidence" value="ECO:0007669"/>
    <property type="project" value="TreeGrafter"/>
</dbReference>
<dbReference type="KEGG" id="bcou:IC761_19070"/>
<feature type="signal peptide" evidence="3">
    <location>
        <begin position="1"/>
        <end position="35"/>
    </location>
</feature>
<dbReference type="Proteomes" id="UP000594621">
    <property type="component" value="Chromosome"/>
</dbReference>
<dbReference type="Pfam" id="PF13407">
    <property type="entry name" value="Peripla_BP_4"/>
    <property type="match status" value="1"/>
</dbReference>
<evidence type="ECO:0000256" key="3">
    <source>
        <dbReference type="SAM" id="SignalP"/>
    </source>
</evidence>
<organism evidence="5 6">
    <name type="scientific">Bradyrhizobium commune</name>
    <dbReference type="NCBI Taxonomy" id="83627"/>
    <lineage>
        <taxon>Bacteria</taxon>
        <taxon>Pseudomonadati</taxon>
        <taxon>Pseudomonadota</taxon>
        <taxon>Alphaproteobacteria</taxon>
        <taxon>Hyphomicrobiales</taxon>
        <taxon>Nitrobacteraceae</taxon>
        <taxon>Bradyrhizobium</taxon>
    </lineage>
</organism>
<reference evidence="5 6" key="1">
    <citation type="submission" date="2020-09" db="EMBL/GenBank/DDBJ databases">
        <title>Complete genomes of bradyrhizobia occurring on native shrubby legumes in Australia.</title>
        <authorList>
            <person name="Lafay B."/>
        </authorList>
    </citation>
    <scope>NUCLEOTIDE SEQUENCE [LARGE SCALE GENOMIC DNA]</scope>
    <source>
        <strain evidence="5 6">BDV5040</strain>
    </source>
</reference>
<evidence type="ECO:0000256" key="2">
    <source>
        <dbReference type="ARBA" id="ARBA00007639"/>
    </source>
</evidence>
<comment type="subcellular location">
    <subcellularLocation>
        <location evidence="1">Periplasm</location>
    </subcellularLocation>
</comment>
<protein>
    <submittedName>
        <fullName evidence="5">Substrate-binding domain-containing protein</fullName>
    </submittedName>
</protein>
<evidence type="ECO:0000259" key="4">
    <source>
        <dbReference type="Pfam" id="PF13407"/>
    </source>
</evidence>
<dbReference type="InterPro" id="IPR028082">
    <property type="entry name" value="Peripla_BP_I"/>
</dbReference>
<evidence type="ECO:0000256" key="1">
    <source>
        <dbReference type="ARBA" id="ARBA00004418"/>
    </source>
</evidence>
<dbReference type="AlphaFoldDB" id="A0A7S9H2N5"/>
<dbReference type="PANTHER" id="PTHR30036">
    <property type="entry name" value="D-XYLOSE-BINDING PERIPLASMIC PROTEIN"/>
    <property type="match status" value="1"/>
</dbReference>
<evidence type="ECO:0000313" key="6">
    <source>
        <dbReference type="Proteomes" id="UP000594621"/>
    </source>
</evidence>
<proteinExistence type="inferred from homology"/>
<keyword evidence="6" id="KW-1185">Reference proteome</keyword>
<comment type="similarity">
    <text evidence="2">Belongs to the bacterial solute-binding protein 2 family.</text>
</comment>
<feature type="domain" description="Periplasmic binding protein" evidence="4">
    <location>
        <begin position="51"/>
        <end position="305"/>
    </location>
</feature>